<dbReference type="AlphaFoldDB" id="A6DQ65"/>
<dbReference type="InterPro" id="IPR046342">
    <property type="entry name" value="CBS_dom_sf"/>
</dbReference>
<dbReference type="EMBL" id="ABCK01000018">
    <property type="protein sequence ID" value="EDM26306.1"/>
    <property type="molecule type" value="Genomic_DNA"/>
</dbReference>
<dbReference type="STRING" id="313628.LNTAR_24384"/>
<evidence type="ECO:0000256" key="3">
    <source>
        <dbReference type="ARBA" id="ARBA00022475"/>
    </source>
</evidence>
<keyword evidence="3" id="KW-1003">Cell membrane</keyword>
<dbReference type="InterPro" id="IPR016169">
    <property type="entry name" value="FAD-bd_PCMH_sub2"/>
</dbReference>
<protein>
    <submittedName>
        <fullName evidence="8">CBS:Transporter-associated region</fullName>
    </submittedName>
</protein>
<dbReference type="SMART" id="SM00116">
    <property type="entry name" value="CBS"/>
    <property type="match status" value="2"/>
</dbReference>
<dbReference type="Proteomes" id="UP000004947">
    <property type="component" value="Unassembled WGS sequence"/>
</dbReference>
<keyword evidence="5 6" id="KW-0129">CBS domain</keyword>
<keyword evidence="4" id="KW-0677">Repeat</keyword>
<evidence type="ECO:0000259" key="7">
    <source>
        <dbReference type="PROSITE" id="PS51371"/>
    </source>
</evidence>
<dbReference type="InterPro" id="IPR036318">
    <property type="entry name" value="FAD-bd_PCMH-like_sf"/>
</dbReference>
<sequence length="418" mass="47117">MGMLILVGLLALACWTGACRSSLRKLTGGILRTLEDKTQKNCQYINDNRPRFGFVLRASSFTFTTSYTLVAHKIFILDGAKNTRTEDIAYFALVMVLYLLTREVLGSIWTRNFGITILSNSLDILKVLNIILLPYITVVLSLHNKHEARLEESDNNTTKASAEDEILSLVEEDEENDDEDSIEDEEARMIKGVFNLDDTSIREVMTPRTSITGVEKETPLEEIKKLFISSGYSRLPVYDEKPDQIIGLVYAKDFLDYSKICQSKLNDLLRPVEFVQETETLDLSLPNFRKKKIHLAIVQDEFGGTAGLVTMEDLLEEIVGEIHDEFDTEEVSQIQIQRPGFAIIDPRATIDDINQALDSAIPDEEYDTIGAYIFNLTGDIPTAKTEVDCEFFTATILEADERNIISLSLEVKAKSEDD</sequence>
<dbReference type="InterPro" id="IPR005170">
    <property type="entry name" value="Transptr-assoc_dom"/>
</dbReference>
<evidence type="ECO:0000256" key="2">
    <source>
        <dbReference type="ARBA" id="ARBA00006337"/>
    </source>
</evidence>
<evidence type="ECO:0000313" key="8">
    <source>
        <dbReference type="EMBL" id="EDM26306.1"/>
    </source>
</evidence>
<dbReference type="RefSeq" id="WP_007279994.1">
    <property type="nucleotide sequence ID" value="NZ_ABCK01000018.1"/>
</dbReference>
<proteinExistence type="inferred from homology"/>
<comment type="similarity">
    <text evidence="2">Belongs to the UPF0053 family.</text>
</comment>
<comment type="caution">
    <text evidence="8">The sequence shown here is derived from an EMBL/GenBank/DDBJ whole genome shotgun (WGS) entry which is preliminary data.</text>
</comment>
<feature type="domain" description="CBS" evidence="7">
    <location>
        <begin position="205"/>
        <end position="268"/>
    </location>
</feature>
<dbReference type="InterPro" id="IPR000644">
    <property type="entry name" value="CBS_dom"/>
</dbReference>
<dbReference type="CDD" id="cd04590">
    <property type="entry name" value="CBS_pair_CorC_HlyC_assoc"/>
    <property type="match status" value="1"/>
</dbReference>
<dbReference type="SUPFAM" id="SSF54631">
    <property type="entry name" value="CBS-domain pair"/>
    <property type="match status" value="1"/>
</dbReference>
<evidence type="ECO:0000256" key="5">
    <source>
        <dbReference type="ARBA" id="ARBA00023122"/>
    </source>
</evidence>
<evidence type="ECO:0000256" key="6">
    <source>
        <dbReference type="PROSITE-ProRule" id="PRU00703"/>
    </source>
</evidence>
<dbReference type="SMART" id="SM01091">
    <property type="entry name" value="CorC_HlyC"/>
    <property type="match status" value="1"/>
</dbReference>
<accession>A6DQ65</accession>
<reference evidence="8 9" key="1">
    <citation type="journal article" date="2010" name="J. Bacteriol.">
        <title>Genome sequence of Lentisphaera araneosa HTCC2155T, the type species of the order Lentisphaerales in the phylum Lentisphaerae.</title>
        <authorList>
            <person name="Thrash J.C."/>
            <person name="Cho J.C."/>
            <person name="Vergin K.L."/>
            <person name="Morris R.M."/>
            <person name="Giovannoni S.J."/>
        </authorList>
    </citation>
    <scope>NUCLEOTIDE SEQUENCE [LARGE SCALE GENOMIC DNA]</scope>
    <source>
        <strain evidence="8 9">HTCC2155</strain>
    </source>
</reference>
<dbReference type="PANTHER" id="PTHR22777:SF32">
    <property type="entry name" value="UPF0053 INNER MEMBRANE PROTEIN YFJD"/>
    <property type="match status" value="1"/>
</dbReference>
<dbReference type="InterPro" id="IPR044751">
    <property type="entry name" value="Ion_transp-like_CBS"/>
</dbReference>
<dbReference type="SUPFAM" id="SSF56176">
    <property type="entry name" value="FAD-binding/transporter-associated domain-like"/>
    <property type="match status" value="1"/>
</dbReference>
<dbReference type="OrthoDB" id="9798188at2"/>
<feature type="domain" description="CBS" evidence="7">
    <location>
        <begin position="270"/>
        <end position="325"/>
    </location>
</feature>
<keyword evidence="3" id="KW-0472">Membrane</keyword>
<dbReference type="eggNOG" id="COG1253">
    <property type="taxonomic scope" value="Bacteria"/>
</dbReference>
<dbReference type="Pfam" id="PF00571">
    <property type="entry name" value="CBS"/>
    <property type="match status" value="2"/>
</dbReference>
<dbReference type="Gene3D" id="3.30.465.10">
    <property type="match status" value="1"/>
</dbReference>
<evidence type="ECO:0000256" key="1">
    <source>
        <dbReference type="ARBA" id="ARBA00004651"/>
    </source>
</evidence>
<dbReference type="PANTHER" id="PTHR22777">
    <property type="entry name" value="HEMOLYSIN-RELATED"/>
    <property type="match status" value="1"/>
</dbReference>
<evidence type="ECO:0000256" key="4">
    <source>
        <dbReference type="ARBA" id="ARBA00022737"/>
    </source>
</evidence>
<dbReference type="GO" id="GO:0050660">
    <property type="term" value="F:flavin adenine dinucleotide binding"/>
    <property type="evidence" value="ECO:0007669"/>
    <property type="project" value="InterPro"/>
</dbReference>
<dbReference type="Gene3D" id="3.10.580.10">
    <property type="entry name" value="CBS-domain"/>
    <property type="match status" value="1"/>
</dbReference>
<dbReference type="FunFam" id="3.10.580.10:FF:000002">
    <property type="entry name" value="Magnesium/cobalt efflux protein CorC"/>
    <property type="match status" value="1"/>
</dbReference>
<comment type="subcellular location">
    <subcellularLocation>
        <location evidence="1">Cell membrane</location>
        <topology evidence="1">Multi-pass membrane protein</topology>
    </subcellularLocation>
</comment>
<evidence type="ECO:0000313" key="9">
    <source>
        <dbReference type="Proteomes" id="UP000004947"/>
    </source>
</evidence>
<name>A6DQ65_9BACT</name>
<dbReference type="GO" id="GO:0005886">
    <property type="term" value="C:plasma membrane"/>
    <property type="evidence" value="ECO:0007669"/>
    <property type="project" value="UniProtKB-SubCell"/>
</dbReference>
<dbReference type="PROSITE" id="PS51371">
    <property type="entry name" value="CBS"/>
    <property type="match status" value="2"/>
</dbReference>
<organism evidence="8 9">
    <name type="scientific">Lentisphaera araneosa HTCC2155</name>
    <dbReference type="NCBI Taxonomy" id="313628"/>
    <lineage>
        <taxon>Bacteria</taxon>
        <taxon>Pseudomonadati</taxon>
        <taxon>Lentisphaerota</taxon>
        <taxon>Lentisphaeria</taxon>
        <taxon>Lentisphaerales</taxon>
        <taxon>Lentisphaeraceae</taxon>
        <taxon>Lentisphaera</taxon>
    </lineage>
</organism>
<gene>
    <name evidence="8" type="ORF">LNTAR_24384</name>
</gene>
<keyword evidence="9" id="KW-1185">Reference proteome</keyword>
<dbReference type="Pfam" id="PF03471">
    <property type="entry name" value="CorC_HlyC"/>
    <property type="match status" value="1"/>
</dbReference>